<accession>A0AA47I5V2</accession>
<evidence type="ECO:0000256" key="1">
    <source>
        <dbReference type="ARBA" id="ARBA00001917"/>
    </source>
</evidence>
<organism evidence="11 12">
    <name type="scientific">Clostridium estertheticum</name>
    <dbReference type="NCBI Taxonomy" id="238834"/>
    <lineage>
        <taxon>Bacteria</taxon>
        <taxon>Bacillati</taxon>
        <taxon>Bacillota</taxon>
        <taxon>Clostridia</taxon>
        <taxon>Eubacteriales</taxon>
        <taxon>Clostridiaceae</taxon>
        <taxon>Clostridium</taxon>
    </lineage>
</organism>
<reference evidence="11" key="1">
    <citation type="submission" date="2021-11" db="EMBL/GenBank/DDBJ databases">
        <title>Clostridia strains as spoilage organisms.</title>
        <authorList>
            <person name="Wambui J."/>
            <person name="Stevens M.J.A."/>
            <person name="Stephan R."/>
        </authorList>
    </citation>
    <scope>NUCLEOTIDE SEQUENCE</scope>
    <source>
        <strain evidence="11">CF009</strain>
    </source>
</reference>
<proteinExistence type="predicted"/>
<evidence type="ECO:0000256" key="2">
    <source>
        <dbReference type="ARBA" id="ARBA00001966"/>
    </source>
</evidence>
<evidence type="ECO:0000256" key="6">
    <source>
        <dbReference type="ARBA" id="ARBA00023002"/>
    </source>
</evidence>
<dbReference type="InterPro" id="IPR001155">
    <property type="entry name" value="OxRdtase_FMN_N"/>
</dbReference>
<feature type="domain" description="NADH:flavin oxidoreductase/NADH oxidase N-terminal" evidence="9">
    <location>
        <begin position="5"/>
        <end position="343"/>
    </location>
</feature>
<dbReference type="GO" id="GO:0046872">
    <property type="term" value="F:metal ion binding"/>
    <property type="evidence" value="ECO:0007669"/>
    <property type="project" value="UniProtKB-KW"/>
</dbReference>
<evidence type="ECO:0000256" key="8">
    <source>
        <dbReference type="ARBA" id="ARBA00023014"/>
    </source>
</evidence>
<dbReference type="Proteomes" id="UP001164733">
    <property type="component" value="Chromosome"/>
</dbReference>
<dbReference type="GO" id="GO:0016491">
    <property type="term" value="F:oxidoreductase activity"/>
    <property type="evidence" value="ECO:0007669"/>
    <property type="project" value="UniProtKB-KW"/>
</dbReference>
<gene>
    <name evidence="11" type="ORF">LL038_20935</name>
</gene>
<evidence type="ECO:0000256" key="3">
    <source>
        <dbReference type="ARBA" id="ARBA00022630"/>
    </source>
</evidence>
<protein>
    <submittedName>
        <fullName evidence="11">NAD(P)/FAD-dependent oxidoreductase</fullName>
    </submittedName>
</protein>
<keyword evidence="5" id="KW-0479">Metal-binding</keyword>
<evidence type="ECO:0000313" key="11">
    <source>
        <dbReference type="EMBL" id="WAG59978.1"/>
    </source>
</evidence>
<keyword evidence="6" id="KW-0560">Oxidoreductase</keyword>
<dbReference type="CDD" id="cd02803">
    <property type="entry name" value="OYE_like_FMN_family"/>
    <property type="match status" value="1"/>
</dbReference>
<comment type="cofactor">
    <cofactor evidence="1">
        <name>FMN</name>
        <dbReference type="ChEBI" id="CHEBI:58210"/>
    </cofactor>
</comment>
<dbReference type="GO" id="GO:0010181">
    <property type="term" value="F:FMN binding"/>
    <property type="evidence" value="ECO:0007669"/>
    <property type="project" value="InterPro"/>
</dbReference>
<dbReference type="PANTHER" id="PTHR42917">
    <property type="entry name" value="2,4-DIENOYL-COA REDUCTASE"/>
    <property type="match status" value="1"/>
</dbReference>
<evidence type="ECO:0000259" key="10">
    <source>
        <dbReference type="Pfam" id="PF07992"/>
    </source>
</evidence>
<name>A0AA47I5V2_9CLOT</name>
<dbReference type="InterPro" id="IPR051793">
    <property type="entry name" value="NADH:flavin_oxidoreductase"/>
</dbReference>
<dbReference type="Pfam" id="PF00724">
    <property type="entry name" value="Oxidored_FMN"/>
    <property type="match status" value="1"/>
</dbReference>
<dbReference type="InterPro" id="IPR023753">
    <property type="entry name" value="FAD/NAD-binding_dom"/>
</dbReference>
<keyword evidence="8" id="KW-0411">Iron-sulfur</keyword>
<dbReference type="AlphaFoldDB" id="A0AA47I5V2"/>
<dbReference type="EMBL" id="CP086239">
    <property type="protein sequence ID" value="WAG59978.1"/>
    <property type="molecule type" value="Genomic_DNA"/>
</dbReference>
<sequence>MFNNLFSKGKIGSMDTKNRIVMTSMGNHLGNPDGTMSKADIAFYGARAKGGVGVIFTEVSMVEESRGRGNLCQISVADDKYIPGLKELADEIHKYNSKIVIQIYHPGRQGISVVNGNLPMLAPSAIECQCVHQPTVAMTTEEVSDMVEKFILAAVRVKKSGIDGVEVHGAHGYLVNQFLSPHTNHRIDKYGGSFENRLRFLEEIVIGIKERCGKDFPLVVRLSVDEFYETIGLPEEGLHLKDGVKIAERMEQLGVDAIDVSSGTYETMNTAWEPSSFDQGWKINLAETIKKSVKIPVIGVSVIRDPEYADQIIADGKVDFVGSARQHFGDPEWSNKAKEGRTNEIRKCISCLHCMEVLMSSDITKLPCQCAINIQSGRELDYSNFVEDGDGRTVAIIGAGPAGLEAARVLAMRKFKPVIFEKSDKIGGQLEFANKPPKKEKINWLIDYLRVQNEKLGTEIRLETTPTIEDLKELNPYAVFVAQGSNPIMPKSISGIDGKEVLSTTDILSGKIKLKDKKIGVVGSGMTGLETAELLAETGNEVSLFEMADNIGPGLFFQNLIDIMGRTSKDGVHLYPKHKLIKIENGKLTFELMENNEIKDYSFDNVIISLGTRSNNKLIEEININFDIVKILGDASKPGRIRNAMETGFVNAYNL</sequence>
<dbReference type="GO" id="GO:0051536">
    <property type="term" value="F:iron-sulfur cluster binding"/>
    <property type="evidence" value="ECO:0007669"/>
    <property type="project" value="UniProtKB-KW"/>
</dbReference>
<evidence type="ECO:0000256" key="5">
    <source>
        <dbReference type="ARBA" id="ARBA00022723"/>
    </source>
</evidence>
<evidence type="ECO:0000259" key="9">
    <source>
        <dbReference type="Pfam" id="PF00724"/>
    </source>
</evidence>
<keyword evidence="4" id="KW-0288">FMN</keyword>
<dbReference type="PANTHER" id="PTHR42917:SF2">
    <property type="entry name" value="2,4-DIENOYL-COA REDUCTASE [(2E)-ENOYL-COA-PRODUCING]"/>
    <property type="match status" value="1"/>
</dbReference>
<evidence type="ECO:0000256" key="7">
    <source>
        <dbReference type="ARBA" id="ARBA00023004"/>
    </source>
</evidence>
<keyword evidence="7" id="KW-0408">Iron</keyword>
<evidence type="ECO:0000256" key="4">
    <source>
        <dbReference type="ARBA" id="ARBA00022643"/>
    </source>
</evidence>
<evidence type="ECO:0000313" key="12">
    <source>
        <dbReference type="Proteomes" id="UP001164733"/>
    </source>
</evidence>
<comment type="cofactor">
    <cofactor evidence="2">
        <name>[4Fe-4S] cluster</name>
        <dbReference type="ChEBI" id="CHEBI:49883"/>
    </cofactor>
</comment>
<keyword evidence="3" id="KW-0285">Flavoprotein</keyword>
<dbReference type="Pfam" id="PF07992">
    <property type="entry name" value="Pyr_redox_2"/>
    <property type="match status" value="1"/>
</dbReference>
<feature type="domain" description="FAD/NAD(P)-binding" evidence="10">
    <location>
        <begin position="393"/>
        <end position="626"/>
    </location>
</feature>
<dbReference type="RefSeq" id="WP_216123232.1">
    <property type="nucleotide sequence ID" value="NZ_CP086239.1"/>
</dbReference>